<evidence type="ECO:0000256" key="2">
    <source>
        <dbReference type="ARBA" id="ARBA00022448"/>
    </source>
</evidence>
<evidence type="ECO:0000313" key="8">
    <source>
        <dbReference type="Proteomes" id="UP000501518"/>
    </source>
</evidence>
<keyword evidence="3" id="KW-0547">Nucleotide-binding</keyword>
<accession>A0A6G8KV88</accession>
<dbReference type="PROSITE" id="PS00211">
    <property type="entry name" value="ABC_TRANSPORTER_1"/>
    <property type="match status" value="1"/>
</dbReference>
<dbReference type="KEGG" id="blut:EW640_03990"/>
<dbReference type="Proteomes" id="UP000501518">
    <property type="component" value="Chromosome"/>
</dbReference>
<evidence type="ECO:0000256" key="5">
    <source>
        <dbReference type="ARBA" id="ARBA00023251"/>
    </source>
</evidence>
<name>A0A6G8KV88_9MICO</name>
<dbReference type="PANTHER" id="PTHR42711">
    <property type="entry name" value="ABC TRANSPORTER ATP-BINDING PROTEIN"/>
    <property type="match status" value="1"/>
</dbReference>
<dbReference type="Pfam" id="PF00005">
    <property type="entry name" value="ABC_tran"/>
    <property type="match status" value="1"/>
</dbReference>
<dbReference type="Gene3D" id="3.40.50.300">
    <property type="entry name" value="P-loop containing nucleotide triphosphate hydrolases"/>
    <property type="match status" value="1"/>
</dbReference>
<dbReference type="EMBL" id="CP035810">
    <property type="protein sequence ID" value="QIN28533.1"/>
    <property type="molecule type" value="Genomic_DNA"/>
</dbReference>
<dbReference type="InterPro" id="IPR003439">
    <property type="entry name" value="ABC_transporter-like_ATP-bd"/>
</dbReference>
<dbReference type="InterPro" id="IPR017871">
    <property type="entry name" value="ABC_transporter-like_CS"/>
</dbReference>
<protein>
    <submittedName>
        <fullName evidence="7">ABC transporter ATP-binding protein</fullName>
    </submittedName>
</protein>
<keyword evidence="5" id="KW-0046">Antibiotic resistance</keyword>
<comment type="subcellular location">
    <subcellularLocation>
        <location evidence="1">Cell membrane</location>
        <topology evidence="1">Peripheral membrane protein</topology>
    </subcellularLocation>
</comment>
<dbReference type="GO" id="GO:0005524">
    <property type="term" value="F:ATP binding"/>
    <property type="evidence" value="ECO:0007669"/>
    <property type="project" value="UniProtKB-KW"/>
</dbReference>
<gene>
    <name evidence="7" type="ORF">EW640_03990</name>
</gene>
<evidence type="ECO:0000256" key="3">
    <source>
        <dbReference type="ARBA" id="ARBA00022741"/>
    </source>
</evidence>
<reference evidence="7 8" key="1">
    <citation type="submission" date="2019-02" db="EMBL/GenBank/DDBJ databases">
        <title>Complete Genome Sequence and Methylome Analysis of Brevibacterium luteolum NEB1784.</title>
        <authorList>
            <person name="Fomenkov A."/>
            <person name="Roberts R.J."/>
        </authorList>
    </citation>
    <scope>NUCLEOTIDE SEQUENCE [LARGE SCALE GENOMIC DNA]</scope>
    <source>
        <strain evidence="7 8">NEB1784</strain>
    </source>
</reference>
<dbReference type="CDD" id="cd03230">
    <property type="entry name" value="ABC_DR_subfamily_A"/>
    <property type="match status" value="1"/>
</dbReference>
<proteinExistence type="predicted"/>
<organism evidence="7 8">
    <name type="scientific">Brevibacterium luteolum</name>
    <dbReference type="NCBI Taxonomy" id="199591"/>
    <lineage>
        <taxon>Bacteria</taxon>
        <taxon>Bacillati</taxon>
        <taxon>Actinomycetota</taxon>
        <taxon>Actinomycetes</taxon>
        <taxon>Micrococcales</taxon>
        <taxon>Brevibacteriaceae</taxon>
        <taxon>Brevibacterium</taxon>
    </lineage>
</organism>
<dbReference type="PROSITE" id="PS50893">
    <property type="entry name" value="ABC_TRANSPORTER_2"/>
    <property type="match status" value="1"/>
</dbReference>
<sequence>MSPTPTLSQPHPLNAPTASGTAAVTVDNAAKSFGTTTVLSRMNLHITPGEAIGILGPNGAGKSTLLSLITGERTPDAGSVAIFGANPRTPEARRTMGVTPQATSLPEVLKVREVLDFVAAHYPNPLSTSELLDDLDLTALAGKQCGGLSGGQKRRVMLAVALVGNPDMLVLDEPSTGLDAESRQQVWQRIQAFSAAGGTLLVTSHHFDEIECLADRVVMLADGQIIVDDQLDRVRTAVDLRRVTVTLPDGSEAAITALPGVTGIQPGEGARQVITCSDSDAFIRALIAEGLPFTDLEVRGASLEEAVAAHTARH</sequence>
<keyword evidence="2" id="KW-0813">Transport</keyword>
<dbReference type="AlphaFoldDB" id="A0A6G8KV88"/>
<dbReference type="GO" id="GO:0016887">
    <property type="term" value="F:ATP hydrolysis activity"/>
    <property type="evidence" value="ECO:0007669"/>
    <property type="project" value="InterPro"/>
</dbReference>
<evidence type="ECO:0000313" key="7">
    <source>
        <dbReference type="EMBL" id="QIN28533.1"/>
    </source>
</evidence>
<dbReference type="GO" id="GO:0005886">
    <property type="term" value="C:plasma membrane"/>
    <property type="evidence" value="ECO:0007669"/>
    <property type="project" value="UniProtKB-SubCell"/>
</dbReference>
<dbReference type="SMART" id="SM00382">
    <property type="entry name" value="AAA"/>
    <property type="match status" value="1"/>
</dbReference>
<keyword evidence="4 7" id="KW-0067">ATP-binding</keyword>
<evidence type="ECO:0000256" key="4">
    <source>
        <dbReference type="ARBA" id="ARBA00022840"/>
    </source>
</evidence>
<dbReference type="InterPro" id="IPR003593">
    <property type="entry name" value="AAA+_ATPase"/>
</dbReference>
<dbReference type="InterPro" id="IPR027417">
    <property type="entry name" value="P-loop_NTPase"/>
</dbReference>
<feature type="domain" description="ABC transporter" evidence="6">
    <location>
        <begin position="24"/>
        <end position="247"/>
    </location>
</feature>
<dbReference type="PANTHER" id="PTHR42711:SF17">
    <property type="entry name" value="ABC TRANSPORTER ATP-BINDING PROTEIN"/>
    <property type="match status" value="1"/>
</dbReference>
<dbReference type="RefSeq" id="WP_165883021.1">
    <property type="nucleotide sequence ID" value="NZ_CP035810.1"/>
</dbReference>
<dbReference type="GO" id="GO:0046677">
    <property type="term" value="P:response to antibiotic"/>
    <property type="evidence" value="ECO:0007669"/>
    <property type="project" value="UniProtKB-KW"/>
</dbReference>
<dbReference type="InterPro" id="IPR050763">
    <property type="entry name" value="ABC_transporter_ATP-binding"/>
</dbReference>
<dbReference type="SUPFAM" id="SSF52540">
    <property type="entry name" value="P-loop containing nucleoside triphosphate hydrolases"/>
    <property type="match status" value="1"/>
</dbReference>
<evidence type="ECO:0000259" key="6">
    <source>
        <dbReference type="PROSITE" id="PS50893"/>
    </source>
</evidence>
<evidence type="ECO:0000256" key="1">
    <source>
        <dbReference type="ARBA" id="ARBA00004202"/>
    </source>
</evidence>